<comment type="similarity">
    <text evidence="1 6">Belongs to the sigma-70 factor family. ECF subfamily.</text>
</comment>
<evidence type="ECO:0000256" key="2">
    <source>
        <dbReference type="ARBA" id="ARBA00023015"/>
    </source>
</evidence>
<dbReference type="Proteomes" id="UP000325743">
    <property type="component" value="Chromosome 1"/>
</dbReference>
<dbReference type="InterPro" id="IPR000838">
    <property type="entry name" value="RNA_pol_sigma70_ECF_CS"/>
</dbReference>
<organism evidence="9 10">
    <name type="scientific">Cupriavidus oxalaticus</name>
    <dbReference type="NCBI Taxonomy" id="96344"/>
    <lineage>
        <taxon>Bacteria</taxon>
        <taxon>Pseudomonadati</taxon>
        <taxon>Pseudomonadota</taxon>
        <taxon>Betaproteobacteria</taxon>
        <taxon>Burkholderiales</taxon>
        <taxon>Burkholderiaceae</taxon>
        <taxon>Cupriavidus</taxon>
    </lineage>
</organism>
<dbReference type="SUPFAM" id="SSF88659">
    <property type="entry name" value="Sigma3 and sigma4 domains of RNA polymerase sigma factors"/>
    <property type="match status" value="1"/>
</dbReference>
<name>A0A5P3VFC9_9BURK</name>
<reference evidence="9 10" key="1">
    <citation type="submission" date="2018-09" db="EMBL/GenBank/DDBJ databases">
        <title>Complete genome sequence of Cupriavidus oxalaticus T2, a bacterium capable of phenol tolerance and degradation.</title>
        <authorList>
            <person name="Yan J."/>
        </authorList>
    </citation>
    <scope>NUCLEOTIDE SEQUENCE [LARGE SCALE GENOMIC DNA]</scope>
    <source>
        <strain evidence="9 10">T2</strain>
    </source>
</reference>
<keyword evidence="5 6" id="KW-0804">Transcription</keyword>
<dbReference type="PANTHER" id="PTHR43133">
    <property type="entry name" value="RNA POLYMERASE ECF-TYPE SIGMA FACTO"/>
    <property type="match status" value="1"/>
</dbReference>
<dbReference type="AlphaFoldDB" id="A0A5P3VFC9"/>
<dbReference type="PROSITE" id="PS01063">
    <property type="entry name" value="SIGMA70_ECF"/>
    <property type="match status" value="1"/>
</dbReference>
<dbReference type="InterPro" id="IPR039425">
    <property type="entry name" value="RNA_pol_sigma-70-like"/>
</dbReference>
<evidence type="ECO:0000313" key="9">
    <source>
        <dbReference type="EMBL" id="QEZ45106.1"/>
    </source>
</evidence>
<keyword evidence="3 6" id="KW-0731">Sigma factor</keyword>
<evidence type="ECO:0000256" key="3">
    <source>
        <dbReference type="ARBA" id="ARBA00023082"/>
    </source>
</evidence>
<dbReference type="NCBIfam" id="NF008888">
    <property type="entry name" value="PRK11922.1"/>
    <property type="match status" value="1"/>
</dbReference>
<protein>
    <recommendedName>
        <fullName evidence="6">RNA polymerase sigma factor</fullName>
    </recommendedName>
</protein>
<dbReference type="InterPro" id="IPR013249">
    <property type="entry name" value="RNA_pol_sigma70_r4_t2"/>
</dbReference>
<dbReference type="InterPro" id="IPR007627">
    <property type="entry name" value="RNA_pol_sigma70_r2"/>
</dbReference>
<evidence type="ECO:0000256" key="1">
    <source>
        <dbReference type="ARBA" id="ARBA00010641"/>
    </source>
</evidence>
<evidence type="ECO:0000256" key="6">
    <source>
        <dbReference type="RuleBase" id="RU000716"/>
    </source>
</evidence>
<dbReference type="Gene3D" id="1.10.1740.10">
    <property type="match status" value="1"/>
</dbReference>
<accession>A0A5P3VFC9</accession>
<keyword evidence="2 6" id="KW-0805">Transcription regulation</keyword>
<evidence type="ECO:0000313" key="10">
    <source>
        <dbReference type="Proteomes" id="UP000325743"/>
    </source>
</evidence>
<dbReference type="PANTHER" id="PTHR43133:SF51">
    <property type="entry name" value="RNA POLYMERASE SIGMA FACTOR"/>
    <property type="match status" value="1"/>
</dbReference>
<evidence type="ECO:0000259" key="7">
    <source>
        <dbReference type="Pfam" id="PF04542"/>
    </source>
</evidence>
<feature type="domain" description="RNA polymerase sigma-70 region 2" evidence="7">
    <location>
        <begin position="39"/>
        <end position="104"/>
    </location>
</feature>
<dbReference type="GO" id="GO:0016987">
    <property type="term" value="F:sigma factor activity"/>
    <property type="evidence" value="ECO:0007669"/>
    <property type="project" value="UniProtKB-KW"/>
</dbReference>
<dbReference type="InterPro" id="IPR013325">
    <property type="entry name" value="RNA_pol_sigma_r2"/>
</dbReference>
<dbReference type="Pfam" id="PF08281">
    <property type="entry name" value="Sigma70_r4_2"/>
    <property type="match status" value="1"/>
</dbReference>
<dbReference type="SUPFAM" id="SSF88946">
    <property type="entry name" value="Sigma2 domain of RNA polymerase sigma factors"/>
    <property type="match status" value="1"/>
</dbReference>
<feature type="domain" description="RNA polymerase sigma factor 70 region 4 type 2" evidence="8">
    <location>
        <begin position="145"/>
        <end position="197"/>
    </location>
</feature>
<evidence type="ECO:0000256" key="5">
    <source>
        <dbReference type="ARBA" id="ARBA00023163"/>
    </source>
</evidence>
<dbReference type="InterPro" id="IPR013324">
    <property type="entry name" value="RNA_pol_sigma_r3/r4-like"/>
</dbReference>
<dbReference type="InterPro" id="IPR014284">
    <property type="entry name" value="RNA_pol_sigma-70_dom"/>
</dbReference>
<dbReference type="EMBL" id="CP032518">
    <property type="protein sequence ID" value="QEZ45106.1"/>
    <property type="molecule type" value="Genomic_DNA"/>
</dbReference>
<keyword evidence="4 6" id="KW-0238">DNA-binding</keyword>
<proteinExistence type="inferred from homology"/>
<dbReference type="GO" id="GO:0006352">
    <property type="term" value="P:DNA-templated transcription initiation"/>
    <property type="evidence" value="ECO:0007669"/>
    <property type="project" value="InterPro"/>
</dbReference>
<dbReference type="GO" id="GO:0003677">
    <property type="term" value="F:DNA binding"/>
    <property type="evidence" value="ECO:0007669"/>
    <property type="project" value="UniProtKB-KW"/>
</dbReference>
<evidence type="ECO:0000259" key="8">
    <source>
        <dbReference type="Pfam" id="PF08281"/>
    </source>
</evidence>
<dbReference type="Gene3D" id="1.10.10.10">
    <property type="entry name" value="Winged helix-like DNA-binding domain superfamily/Winged helix DNA-binding domain"/>
    <property type="match status" value="1"/>
</dbReference>
<dbReference type="InterPro" id="IPR036388">
    <property type="entry name" value="WH-like_DNA-bd_sf"/>
</dbReference>
<dbReference type="NCBIfam" id="TIGR02937">
    <property type="entry name" value="sigma70-ECF"/>
    <property type="match status" value="1"/>
</dbReference>
<dbReference type="Pfam" id="PF04542">
    <property type="entry name" value="Sigma70_r2"/>
    <property type="match status" value="1"/>
</dbReference>
<sequence>MPNDRIDLRPPPMADPRPDADLVASARAGSADAFAVIMRLNNRLLFRAARGVVADDAEAQDIVQETYLRAFTSLDTFRGDAALSTWLVRIAINTALSAQRTRGRFVSMEQSEEEGGDSWQETLMAMRTADRERPDAMAERGQMRDILQAAIERLPAMYRSVFMLRAVEDMSVDEAAFCLGVSGDVVKTRFLRARMMLRAILAEQAEPYLHGTFQFAGSRCDAVVSHVLAQLDMRGLLTPH</sequence>
<evidence type="ECO:0000256" key="4">
    <source>
        <dbReference type="ARBA" id="ARBA00023125"/>
    </source>
</evidence>
<gene>
    <name evidence="9" type="ORF">D2917_05180</name>
</gene>